<dbReference type="AlphaFoldDB" id="A0A1R4EHV6"/>
<gene>
    <name evidence="10" type="primary">fkpA</name>
    <name evidence="10" type="ORF">A1019T_02056</name>
</gene>
<dbReference type="OrthoDB" id="9814548at2"/>
<dbReference type="Gene3D" id="1.10.287.460">
    <property type="entry name" value="Peptidyl-prolyl cis-trans isomerase, FKBP-type, N-terminal domain"/>
    <property type="match status" value="1"/>
</dbReference>
<feature type="domain" description="PPIase FKBP-type" evidence="9">
    <location>
        <begin position="158"/>
        <end position="243"/>
    </location>
</feature>
<dbReference type="Pfam" id="PF01346">
    <property type="entry name" value="FKBP_N"/>
    <property type="match status" value="1"/>
</dbReference>
<accession>A0A1R4EHV6</accession>
<protein>
    <recommendedName>
        <fullName evidence="7">Peptidyl-prolyl cis-trans isomerase</fullName>
        <ecNumber evidence="7">5.2.1.8</ecNumber>
    </recommendedName>
</protein>
<evidence type="ECO:0000259" key="9">
    <source>
        <dbReference type="PROSITE" id="PS50059"/>
    </source>
</evidence>
<evidence type="ECO:0000256" key="6">
    <source>
        <dbReference type="PROSITE-ProRule" id="PRU00277"/>
    </source>
</evidence>
<dbReference type="STRING" id="1945520.A1019T_02056"/>
<dbReference type="PANTHER" id="PTHR43811:SF57">
    <property type="entry name" value="FKBP-TYPE PEPTIDYL-PROLYL CIS-TRANS ISOMERASE FKPA-RELATED"/>
    <property type="match status" value="1"/>
</dbReference>
<dbReference type="RefSeq" id="WP_077449435.1">
    <property type="nucleotide sequence ID" value="NZ_FUGD01000122.1"/>
</dbReference>
<keyword evidence="11" id="KW-1185">Reference proteome</keyword>
<feature type="signal peptide" evidence="8">
    <location>
        <begin position="1"/>
        <end position="25"/>
    </location>
</feature>
<proteinExistence type="inferred from homology"/>
<dbReference type="PROSITE" id="PS50059">
    <property type="entry name" value="FKBP_PPIASE"/>
    <property type="match status" value="1"/>
</dbReference>
<evidence type="ECO:0000256" key="1">
    <source>
        <dbReference type="ARBA" id="ARBA00000971"/>
    </source>
</evidence>
<dbReference type="EMBL" id="FUGD01000122">
    <property type="protein sequence ID" value="SJM38068.1"/>
    <property type="molecule type" value="Genomic_DNA"/>
</dbReference>
<comment type="similarity">
    <text evidence="2 7">Belongs to the FKBP-type PPIase family.</text>
</comment>
<reference evidence="11" key="1">
    <citation type="submission" date="2017-02" db="EMBL/GenBank/DDBJ databases">
        <authorList>
            <person name="Mornico D."/>
        </authorList>
    </citation>
    <scope>NUCLEOTIDE SEQUENCE [LARGE SCALE GENOMIC DNA]</scope>
</reference>
<dbReference type="InterPro" id="IPR001179">
    <property type="entry name" value="PPIase_FKBP_dom"/>
</dbReference>
<dbReference type="PRINTS" id="PR01730">
    <property type="entry name" value="INFPOTNTIATR"/>
</dbReference>
<dbReference type="EC" id="5.2.1.8" evidence="7"/>
<evidence type="ECO:0000313" key="11">
    <source>
        <dbReference type="Proteomes" id="UP000188169"/>
    </source>
</evidence>
<dbReference type="InterPro" id="IPR000774">
    <property type="entry name" value="PPIase_FKBP_N"/>
</dbReference>
<sequence>MNKVMIPKFLAVALASTLAVGCANNGNKSDQSSSSSTVTEKSTDLEKVGYSIGYATAESYKESLDDLNLDTFEMGFRDAYDGKEAALTKEQMQEVMTKYEEKKQAEMMEKMKQDAVTNKAAGDKFLAENAKKEGVKTTESGLQYKVLKPGTGKPVAGSEMVKINYEGKLLDGTVFDSSYDRGEPVIFPVEGMIPGFTEGLKLMKEGSTYELYIPADLAYGETGNTGIDPNSTLIFKVEMIEVNPKMPEQPAQ</sequence>
<evidence type="ECO:0000256" key="4">
    <source>
        <dbReference type="ARBA" id="ARBA00023110"/>
    </source>
</evidence>
<dbReference type="Gene3D" id="3.10.50.40">
    <property type="match status" value="1"/>
</dbReference>
<name>A0A1R4EHV6_9GAMM</name>
<dbReference type="Pfam" id="PF00254">
    <property type="entry name" value="FKBP_C"/>
    <property type="match status" value="1"/>
</dbReference>
<evidence type="ECO:0000256" key="8">
    <source>
        <dbReference type="SAM" id="SignalP"/>
    </source>
</evidence>
<evidence type="ECO:0000313" key="10">
    <source>
        <dbReference type="EMBL" id="SJM38068.1"/>
    </source>
</evidence>
<dbReference type="GO" id="GO:0003755">
    <property type="term" value="F:peptidyl-prolyl cis-trans isomerase activity"/>
    <property type="evidence" value="ECO:0007669"/>
    <property type="project" value="UniProtKB-UniRule"/>
</dbReference>
<dbReference type="Proteomes" id="UP000188169">
    <property type="component" value="Unassembled WGS sequence"/>
</dbReference>
<dbReference type="GO" id="GO:0006457">
    <property type="term" value="P:protein folding"/>
    <property type="evidence" value="ECO:0007669"/>
    <property type="project" value="InterPro"/>
</dbReference>
<evidence type="ECO:0000256" key="5">
    <source>
        <dbReference type="ARBA" id="ARBA00023235"/>
    </source>
</evidence>
<dbReference type="PROSITE" id="PS51257">
    <property type="entry name" value="PROKAR_LIPOPROTEIN"/>
    <property type="match status" value="1"/>
</dbReference>
<keyword evidence="3 8" id="KW-0732">Signal</keyword>
<keyword evidence="5 6" id="KW-0413">Isomerase</keyword>
<organism evidence="10 11">
    <name type="scientific">Psychrobacter pasteurii</name>
    <dbReference type="NCBI Taxonomy" id="1945520"/>
    <lineage>
        <taxon>Bacteria</taxon>
        <taxon>Pseudomonadati</taxon>
        <taxon>Pseudomonadota</taxon>
        <taxon>Gammaproteobacteria</taxon>
        <taxon>Moraxellales</taxon>
        <taxon>Moraxellaceae</taxon>
        <taxon>Psychrobacter</taxon>
    </lineage>
</organism>
<dbReference type="GO" id="GO:0016020">
    <property type="term" value="C:membrane"/>
    <property type="evidence" value="ECO:0007669"/>
    <property type="project" value="InterPro"/>
</dbReference>
<comment type="catalytic activity">
    <reaction evidence="1 6 7">
        <text>[protein]-peptidylproline (omega=180) = [protein]-peptidylproline (omega=0)</text>
        <dbReference type="Rhea" id="RHEA:16237"/>
        <dbReference type="Rhea" id="RHEA-COMP:10747"/>
        <dbReference type="Rhea" id="RHEA-COMP:10748"/>
        <dbReference type="ChEBI" id="CHEBI:83833"/>
        <dbReference type="ChEBI" id="CHEBI:83834"/>
        <dbReference type="EC" id="5.2.1.8"/>
    </reaction>
</comment>
<dbReference type="InterPro" id="IPR046357">
    <property type="entry name" value="PPIase_dom_sf"/>
</dbReference>
<keyword evidence="4 6" id="KW-0697">Rotamase</keyword>
<evidence type="ECO:0000256" key="3">
    <source>
        <dbReference type="ARBA" id="ARBA00022729"/>
    </source>
</evidence>
<evidence type="ECO:0000256" key="7">
    <source>
        <dbReference type="RuleBase" id="RU003915"/>
    </source>
</evidence>
<feature type="chain" id="PRO_5012616438" description="Peptidyl-prolyl cis-trans isomerase" evidence="8">
    <location>
        <begin position="26"/>
        <end position="252"/>
    </location>
</feature>
<dbReference type="PANTHER" id="PTHR43811">
    <property type="entry name" value="FKBP-TYPE PEPTIDYL-PROLYL CIS-TRANS ISOMERASE FKPA"/>
    <property type="match status" value="1"/>
</dbReference>
<evidence type="ECO:0000256" key="2">
    <source>
        <dbReference type="ARBA" id="ARBA00006577"/>
    </source>
</evidence>
<dbReference type="SUPFAM" id="SSF54534">
    <property type="entry name" value="FKBP-like"/>
    <property type="match status" value="1"/>
</dbReference>
<dbReference type="InterPro" id="IPR036944">
    <property type="entry name" value="PPIase_FKBP_N_sf"/>
</dbReference>
<dbReference type="InterPro" id="IPR008104">
    <property type="entry name" value="INFPOTNTIATR"/>
</dbReference>